<dbReference type="PANTHER" id="PTHR11803">
    <property type="entry name" value="2-IMINOBUTANOATE/2-IMINOPROPANOATE DEAMINASE RIDA"/>
    <property type="match status" value="1"/>
</dbReference>
<dbReference type="EMBL" id="JAAXOU010000058">
    <property type="protein sequence ID" value="NKY14133.1"/>
    <property type="molecule type" value="Genomic_DNA"/>
</dbReference>
<dbReference type="Proteomes" id="UP000570003">
    <property type="component" value="Unassembled WGS sequence"/>
</dbReference>
<dbReference type="SUPFAM" id="SSF55298">
    <property type="entry name" value="YjgF-like"/>
    <property type="match status" value="1"/>
</dbReference>
<dbReference type="InterPro" id="IPR006175">
    <property type="entry name" value="YjgF/YER057c/UK114"/>
</dbReference>
<evidence type="ECO:0000256" key="1">
    <source>
        <dbReference type="ARBA" id="ARBA00010552"/>
    </source>
</evidence>
<sequence length="132" mass="13516">MPIQPVTGPGIQVLGPYSPAVRAGGLVFVSAQTGVDPRTGGVPEGPFEAEWRQALANLARVLDAAGSRLDLVVKVTVLYGDPADLPVLNSVFAEVFPVAPPARTAAVVTLAGGRRVSVDAIAHVADRDADAP</sequence>
<evidence type="ECO:0000313" key="3">
    <source>
        <dbReference type="Proteomes" id="UP000570003"/>
    </source>
</evidence>
<keyword evidence="3" id="KW-1185">Reference proteome</keyword>
<comment type="caution">
    <text evidence="2">The sequence shown here is derived from an EMBL/GenBank/DDBJ whole genome shotgun (WGS) entry which is preliminary data.</text>
</comment>
<dbReference type="Gene3D" id="3.30.1330.40">
    <property type="entry name" value="RutC-like"/>
    <property type="match status" value="1"/>
</dbReference>
<dbReference type="CDD" id="cd00448">
    <property type="entry name" value="YjgF_YER057c_UK114_family"/>
    <property type="match status" value="1"/>
</dbReference>
<dbReference type="PANTHER" id="PTHR11803:SF58">
    <property type="entry name" value="PROTEIN HMF1-RELATED"/>
    <property type="match status" value="1"/>
</dbReference>
<dbReference type="InterPro" id="IPR035959">
    <property type="entry name" value="RutC-like_sf"/>
</dbReference>
<dbReference type="Pfam" id="PF01042">
    <property type="entry name" value="Ribonuc_L-PSP"/>
    <property type="match status" value="1"/>
</dbReference>
<dbReference type="GO" id="GO:0019239">
    <property type="term" value="F:deaminase activity"/>
    <property type="evidence" value="ECO:0007669"/>
    <property type="project" value="TreeGrafter"/>
</dbReference>
<name>A0AA44DCW6_STRE0</name>
<dbReference type="AlphaFoldDB" id="A0AA44DCW6"/>
<reference evidence="2 3" key="1">
    <citation type="submission" date="2020-04" db="EMBL/GenBank/DDBJ databases">
        <title>MicrobeNet Type strains.</title>
        <authorList>
            <person name="Nicholson A.C."/>
        </authorList>
    </citation>
    <scope>NUCLEOTIDE SEQUENCE [LARGE SCALE GENOMIC DNA]</scope>
    <source>
        <strain evidence="2 3">DSM 40738</strain>
    </source>
</reference>
<proteinExistence type="inferred from homology"/>
<organism evidence="2 3">
    <name type="scientific">Streptomyces somaliensis (strain ATCC 33201 / DSM 40738 / JCM 12659 / KCTC 9044 / NCTC 11332 / NRRL B-12077 / IP 733)</name>
    <dbReference type="NCBI Taxonomy" id="1134445"/>
    <lineage>
        <taxon>Bacteria</taxon>
        <taxon>Bacillati</taxon>
        <taxon>Actinomycetota</taxon>
        <taxon>Actinomycetes</taxon>
        <taxon>Kitasatosporales</taxon>
        <taxon>Streptomycetaceae</taxon>
        <taxon>Streptomyces</taxon>
    </lineage>
</organism>
<accession>A0AA44DCW6</accession>
<evidence type="ECO:0000313" key="2">
    <source>
        <dbReference type="EMBL" id="NKY14133.1"/>
    </source>
</evidence>
<gene>
    <name evidence="2" type="ORF">HGA06_08150</name>
</gene>
<dbReference type="GO" id="GO:0005829">
    <property type="term" value="C:cytosol"/>
    <property type="evidence" value="ECO:0007669"/>
    <property type="project" value="TreeGrafter"/>
</dbReference>
<dbReference type="RefSeq" id="WP_168438362.1">
    <property type="nucleotide sequence ID" value="NZ_JAAXOU010000058.1"/>
</dbReference>
<comment type="similarity">
    <text evidence="1">Belongs to the RutC family.</text>
</comment>
<protein>
    <submittedName>
        <fullName evidence="2">RidA family protein</fullName>
    </submittedName>
</protein>